<comment type="caution">
    <text evidence="1">The sequence shown here is derived from an EMBL/GenBank/DDBJ whole genome shotgun (WGS) entry which is preliminary data.</text>
</comment>
<gene>
    <name evidence="1" type="ORF">ACCI49_13960</name>
</gene>
<evidence type="ECO:0000313" key="2">
    <source>
        <dbReference type="Proteomes" id="UP001569428"/>
    </source>
</evidence>
<sequence length="408" mass="45591">MMFIRLLTLFVLFAAFVPATWAYELLYTAEIDPDAKLARVEMSLSGKDIPSKLTINLSSGRYKDLKSKDPLEIKGAKAIWHPKGRKAKLSYSFVIDNQRSNGGYDSRITQDWAILRSDKLIAPISATSRGRSNARLKLDMPEGWSSALPYPKIENNFYQLSDPKRRFVRPKGWMIVGKIGSRQDLIAGTETRISGPKDQNIRRQDVLAFLNWNLPELKKIFPLFPDHLLIVTADDPMWRGGLSGTRSLFMHADRPLISGNRTSSMIHELVHVGTGIHGDDESDWIVEGLAEFYSLEILRRTGGISEIRYQEAMEKLAQWGEKAPSLLVKRSSGPITARATGVMLELDKEIRNASGGKASIDDVARELASTRGEVTLKHFRALSEKAAGRPVKALATENLTEKDTQSAK</sequence>
<accession>A0ABV4P2S2</accession>
<dbReference type="Proteomes" id="UP001569428">
    <property type="component" value="Unassembled WGS sequence"/>
</dbReference>
<organism evidence="1 2">
    <name type="scientific">Microbulbifer epialgicus</name>
    <dbReference type="NCBI Taxonomy" id="393907"/>
    <lineage>
        <taxon>Bacteria</taxon>
        <taxon>Pseudomonadati</taxon>
        <taxon>Pseudomonadota</taxon>
        <taxon>Gammaproteobacteria</taxon>
        <taxon>Cellvibrionales</taxon>
        <taxon>Microbulbiferaceae</taxon>
        <taxon>Microbulbifer</taxon>
    </lineage>
</organism>
<protein>
    <recommendedName>
        <fullName evidence="3">Peptidase M61 catalytic domain-containing protein</fullName>
    </recommendedName>
</protein>
<proteinExistence type="predicted"/>
<evidence type="ECO:0008006" key="3">
    <source>
        <dbReference type="Google" id="ProtNLM"/>
    </source>
</evidence>
<dbReference type="EMBL" id="JBGMEK010000031">
    <property type="protein sequence ID" value="MFA0812020.1"/>
    <property type="molecule type" value="Genomic_DNA"/>
</dbReference>
<reference evidence="1 2" key="1">
    <citation type="submission" date="2024-08" db="EMBL/GenBank/DDBJ databases">
        <authorList>
            <person name="Ishaq N."/>
        </authorList>
    </citation>
    <scope>NUCLEOTIDE SEQUENCE [LARGE SCALE GENOMIC DNA]</scope>
    <source>
        <strain evidence="1 2">DSM 18651</strain>
    </source>
</reference>
<dbReference type="RefSeq" id="WP_371839635.1">
    <property type="nucleotide sequence ID" value="NZ_JBGMEK010000031.1"/>
</dbReference>
<name>A0ABV4P2S2_9GAMM</name>
<evidence type="ECO:0000313" key="1">
    <source>
        <dbReference type="EMBL" id="MFA0812020.1"/>
    </source>
</evidence>
<keyword evidence="2" id="KW-1185">Reference proteome</keyword>